<feature type="region of interest" description="Disordered" evidence="1">
    <location>
        <begin position="1"/>
        <end position="57"/>
    </location>
</feature>
<dbReference type="EMBL" id="JAAAJA010000655">
    <property type="protein sequence ID" value="KAG0250731.1"/>
    <property type="molecule type" value="Genomic_DNA"/>
</dbReference>
<feature type="compositionally biased region" description="Low complexity" evidence="1">
    <location>
        <begin position="26"/>
        <end position="36"/>
    </location>
</feature>
<evidence type="ECO:0008006" key="4">
    <source>
        <dbReference type="Google" id="ProtNLM"/>
    </source>
</evidence>
<feature type="compositionally biased region" description="Low complexity" evidence="1">
    <location>
        <begin position="138"/>
        <end position="147"/>
    </location>
</feature>
<dbReference type="AlphaFoldDB" id="A0A9P6TWW9"/>
<keyword evidence="3" id="KW-1185">Reference proteome</keyword>
<evidence type="ECO:0000313" key="2">
    <source>
        <dbReference type="EMBL" id="KAG0250731.1"/>
    </source>
</evidence>
<feature type="compositionally biased region" description="Low complexity" evidence="1">
    <location>
        <begin position="379"/>
        <end position="390"/>
    </location>
</feature>
<dbReference type="PANTHER" id="PTHR43591">
    <property type="entry name" value="METHYLTRANSFERASE"/>
    <property type="match status" value="1"/>
</dbReference>
<feature type="compositionally biased region" description="Low complexity" evidence="1">
    <location>
        <begin position="322"/>
        <end position="336"/>
    </location>
</feature>
<reference evidence="2" key="1">
    <citation type="journal article" date="2020" name="Fungal Divers.">
        <title>Resolving the Mortierellaceae phylogeny through synthesis of multi-gene phylogenetics and phylogenomics.</title>
        <authorList>
            <person name="Vandepol N."/>
            <person name="Liber J."/>
            <person name="Desiro A."/>
            <person name="Na H."/>
            <person name="Kennedy M."/>
            <person name="Barry K."/>
            <person name="Grigoriev I.V."/>
            <person name="Miller A.N."/>
            <person name="O'Donnell K."/>
            <person name="Stajich J.E."/>
            <person name="Bonito G."/>
        </authorList>
    </citation>
    <scope>NUCLEOTIDE SEQUENCE</scope>
    <source>
        <strain evidence="2">KOD948</strain>
    </source>
</reference>
<evidence type="ECO:0000256" key="1">
    <source>
        <dbReference type="SAM" id="MobiDB-lite"/>
    </source>
</evidence>
<dbReference type="OrthoDB" id="2013972at2759"/>
<feature type="compositionally biased region" description="Basic residues" evidence="1">
    <location>
        <begin position="1"/>
        <end position="20"/>
    </location>
</feature>
<feature type="compositionally biased region" description="Basic and acidic residues" evidence="1">
    <location>
        <begin position="365"/>
        <end position="374"/>
    </location>
</feature>
<dbReference type="Gene3D" id="3.40.50.150">
    <property type="entry name" value="Vaccinia Virus protein VP39"/>
    <property type="match status" value="1"/>
</dbReference>
<sequence>MGNSKSRHAHSGGFSRKHAKLSNTLQKQQQKHQQQQARNSSFGNNNNNMLTADTFPGQTVLNDSGHYSLYGSMTAPAIGQPEFTNGSYHTNLSKSGLIDQPIQVSDSRQQLQYGSRVKRATVIGSGDPGAGTIMTATNNNNNAYASNNPPPPLQSTLSNGDFMINNNGPIRNSGTPSRSVLMGISTGEVDGGGGAGAGVGGGRTGGYNANIAGKQEIMYQQQQQQQQQQLYEIDKRPSSAFRQTHGRISTFAHPSTPQQQYADPSVSTFQLYHQYHQYQHMSEAPPVPMGIHRGDDPSLTTMALGPVEGPIAGSRKLNGASQCQAQQTLRYQQQQQDYSEPSYGQRVPPFQGNSHTATNQQSRHTNSEARKRNNDFSYASNTNNNTATNSKQFTAGNGSAPLLHRTTENFVNAGLLVDTAAPSSAAANRLPASDQVFARLAKKYPTNPRETDKRERIYRWQDDVASAQTLNPNTDILGWIIPVVPDELDHPESPYYLDRITYELDLMAPLGKPIRKAIDINCGSGEWAMDIALKYPRAVVYALDPTLGTSRLPQRIPENCKFKLRDVKDQEGEFDLVHQRLGAFRIQIMEWTPHFAELGRLIKPGGWIQLAESNGMLVRGGVESRKVNRWVEKAALSSGLNPTQMVEALMPTMLGAGLINVECYEYGIPVGDWAGWRGDIAMQWYLSMLDSLRDEIIEMNRLEEGIFEETVELMKMECMAENAELVMKVICAQRPPLTDDLWR</sequence>
<evidence type="ECO:0000313" key="3">
    <source>
        <dbReference type="Proteomes" id="UP000726737"/>
    </source>
</evidence>
<proteinExistence type="predicted"/>
<feature type="region of interest" description="Disordered" evidence="1">
    <location>
        <begin position="132"/>
        <end position="153"/>
    </location>
</feature>
<gene>
    <name evidence="2" type="ORF">BG011_008141</name>
</gene>
<dbReference type="InterPro" id="IPR029063">
    <property type="entry name" value="SAM-dependent_MTases_sf"/>
</dbReference>
<comment type="caution">
    <text evidence="2">The sequence shown here is derived from an EMBL/GenBank/DDBJ whole genome shotgun (WGS) entry which is preliminary data.</text>
</comment>
<dbReference type="SUPFAM" id="SSF53335">
    <property type="entry name" value="S-adenosyl-L-methionine-dependent methyltransferases"/>
    <property type="match status" value="1"/>
</dbReference>
<dbReference type="PANTHER" id="PTHR43591:SF24">
    <property type="entry name" value="2-METHOXY-6-POLYPRENYL-1,4-BENZOQUINOL METHYLASE, MITOCHONDRIAL"/>
    <property type="match status" value="1"/>
</dbReference>
<protein>
    <recommendedName>
        <fullName evidence="4">Methyltransferase domain-containing protein</fullName>
    </recommendedName>
</protein>
<name>A0A9P6TWW9_9FUNG</name>
<feature type="region of interest" description="Disordered" evidence="1">
    <location>
        <begin position="303"/>
        <end position="395"/>
    </location>
</feature>
<dbReference type="CDD" id="cd02440">
    <property type="entry name" value="AdoMet_MTases"/>
    <property type="match status" value="1"/>
</dbReference>
<feature type="compositionally biased region" description="Polar residues" evidence="1">
    <location>
        <begin position="351"/>
        <end position="364"/>
    </location>
</feature>
<dbReference type="Proteomes" id="UP000726737">
    <property type="component" value="Unassembled WGS sequence"/>
</dbReference>
<accession>A0A9P6TWW9</accession>
<dbReference type="GO" id="GO:0008168">
    <property type="term" value="F:methyltransferase activity"/>
    <property type="evidence" value="ECO:0007669"/>
    <property type="project" value="TreeGrafter"/>
</dbReference>
<organism evidence="2 3">
    <name type="scientific">Mortierella polycephala</name>
    <dbReference type="NCBI Taxonomy" id="41804"/>
    <lineage>
        <taxon>Eukaryota</taxon>
        <taxon>Fungi</taxon>
        <taxon>Fungi incertae sedis</taxon>
        <taxon>Mucoromycota</taxon>
        <taxon>Mortierellomycotina</taxon>
        <taxon>Mortierellomycetes</taxon>
        <taxon>Mortierellales</taxon>
        <taxon>Mortierellaceae</taxon>
        <taxon>Mortierella</taxon>
    </lineage>
</organism>